<dbReference type="InterPro" id="IPR002048">
    <property type="entry name" value="EF_hand_dom"/>
</dbReference>
<dbReference type="PROSITE" id="PS50222">
    <property type="entry name" value="EF_HAND_2"/>
    <property type="match status" value="1"/>
</dbReference>
<comment type="caution">
    <text evidence="3">The sequence shown here is derived from an EMBL/GenBank/DDBJ whole genome shotgun (WGS) entry which is preliminary data.</text>
</comment>
<accession>A0ABS5WDU0</accession>
<dbReference type="InterPro" id="IPR018247">
    <property type="entry name" value="EF_Hand_1_Ca_BS"/>
</dbReference>
<dbReference type="Proteomes" id="UP000740413">
    <property type="component" value="Unassembled WGS sequence"/>
</dbReference>
<gene>
    <name evidence="3" type="ORF">HW347_09830</name>
</gene>
<proteinExistence type="predicted"/>
<evidence type="ECO:0000259" key="2">
    <source>
        <dbReference type="PROSITE" id="PS50222"/>
    </source>
</evidence>
<name>A0ABS5WDU0_9FLAO</name>
<organism evidence="3 4">
    <name type="scientific">Zobellia barbeyronii</name>
    <dbReference type="NCBI Taxonomy" id="2748009"/>
    <lineage>
        <taxon>Bacteria</taxon>
        <taxon>Pseudomonadati</taxon>
        <taxon>Bacteroidota</taxon>
        <taxon>Flavobacteriia</taxon>
        <taxon>Flavobacteriales</taxon>
        <taxon>Flavobacteriaceae</taxon>
        <taxon>Zobellia</taxon>
    </lineage>
</organism>
<feature type="compositionally biased region" description="Basic residues" evidence="1">
    <location>
        <begin position="79"/>
        <end position="90"/>
    </location>
</feature>
<dbReference type="InterPro" id="IPR011992">
    <property type="entry name" value="EF-hand-dom_pair"/>
</dbReference>
<evidence type="ECO:0000256" key="1">
    <source>
        <dbReference type="SAM" id="MobiDB-lite"/>
    </source>
</evidence>
<evidence type="ECO:0000313" key="4">
    <source>
        <dbReference type="Proteomes" id="UP000740413"/>
    </source>
</evidence>
<evidence type="ECO:0000313" key="3">
    <source>
        <dbReference type="EMBL" id="MBT2161566.1"/>
    </source>
</evidence>
<dbReference type="Gene3D" id="1.10.238.10">
    <property type="entry name" value="EF-hand"/>
    <property type="match status" value="1"/>
</dbReference>
<reference evidence="4" key="2">
    <citation type="submission" date="2023-07" db="EMBL/GenBank/DDBJ databases">
        <title>Zobellia barbeyronii sp. nov., a new marine flavobacterium, isolated from green and red algae.</title>
        <authorList>
            <person name="Nedashkovskaya O.I."/>
            <person name="Otstavnykh N."/>
            <person name="Zhukova N."/>
            <person name="Guzev K."/>
            <person name="Chausova V."/>
            <person name="Tekutyeva L."/>
            <person name="Mikhailov V."/>
            <person name="Isaeva M."/>
        </authorList>
    </citation>
    <scope>NUCLEOTIDE SEQUENCE [LARGE SCALE GENOMIC DNA]</scope>
    <source>
        <strain evidence="4">KMM 6746</strain>
    </source>
</reference>
<feature type="region of interest" description="Disordered" evidence="1">
    <location>
        <begin position="58"/>
        <end position="90"/>
    </location>
</feature>
<dbReference type="Pfam" id="PF13202">
    <property type="entry name" value="EF-hand_5"/>
    <property type="match status" value="2"/>
</dbReference>
<keyword evidence="4" id="KW-1185">Reference proteome</keyword>
<dbReference type="EMBL" id="JACATN010000003">
    <property type="protein sequence ID" value="MBT2161566.1"/>
    <property type="molecule type" value="Genomic_DNA"/>
</dbReference>
<dbReference type="SUPFAM" id="SSF47473">
    <property type="entry name" value="EF-hand"/>
    <property type="match status" value="1"/>
</dbReference>
<feature type="domain" description="EF-hand" evidence="2">
    <location>
        <begin position="51"/>
        <end position="86"/>
    </location>
</feature>
<protein>
    <submittedName>
        <fullName evidence="3">EF-hand domain-containing protein</fullName>
    </submittedName>
</protein>
<feature type="compositionally biased region" description="Basic and acidic residues" evidence="1">
    <location>
        <begin position="58"/>
        <end position="78"/>
    </location>
</feature>
<reference evidence="3 4" key="1">
    <citation type="submission" date="2020-06" db="EMBL/GenBank/DDBJ databases">
        <authorList>
            <person name="Isaeva M.P."/>
            <person name="Chernysheva N.Y."/>
        </authorList>
    </citation>
    <scope>NUCLEOTIDE SEQUENCE [LARGE SCALE GENOMIC DNA]</scope>
    <source>
        <strain evidence="3 4">KMM 6746</strain>
    </source>
</reference>
<dbReference type="PROSITE" id="PS00018">
    <property type="entry name" value="EF_HAND_1"/>
    <property type="match status" value="1"/>
</dbReference>
<sequence length="90" mass="9734">MLIGVTTIAIMAVSCKSQQASSEPAKQGPPSVDAIFTKMDSNKDGLLSKTEVNGPLKEKFTEIDTNKDGFLSKEEVKKAPKPSGKRPQRQ</sequence>